<dbReference type="InterPro" id="IPR050682">
    <property type="entry name" value="ModA/WtpA"/>
</dbReference>
<evidence type="ECO:0000313" key="4">
    <source>
        <dbReference type="Proteomes" id="UP000271125"/>
    </source>
</evidence>
<feature type="transmembrane region" description="Helical" evidence="2">
    <location>
        <begin position="21"/>
        <end position="40"/>
    </location>
</feature>
<evidence type="ECO:0000256" key="1">
    <source>
        <dbReference type="ARBA" id="ARBA00009438"/>
    </source>
</evidence>
<organism evidence="3 4">
    <name type="scientific">candidate division TA06 bacterium</name>
    <dbReference type="NCBI Taxonomy" id="2250710"/>
    <lineage>
        <taxon>Bacteria</taxon>
        <taxon>Bacteria division TA06</taxon>
    </lineage>
</organism>
<dbReference type="Proteomes" id="UP000271125">
    <property type="component" value="Unassembled WGS sequence"/>
</dbReference>
<dbReference type="Pfam" id="PF13531">
    <property type="entry name" value="SBP_bac_11"/>
    <property type="match status" value="1"/>
</dbReference>
<reference evidence="3 4" key="1">
    <citation type="submission" date="2018-06" db="EMBL/GenBank/DDBJ databases">
        <title>Extensive metabolic versatility and redundancy in microbially diverse, dynamic hydrothermal sediments.</title>
        <authorList>
            <person name="Dombrowski N."/>
            <person name="Teske A."/>
            <person name="Baker B.J."/>
        </authorList>
    </citation>
    <scope>NUCLEOTIDE SEQUENCE [LARGE SCALE GENOMIC DNA]</scope>
    <source>
        <strain evidence="3">B10_G13</strain>
    </source>
</reference>
<dbReference type="CDD" id="cd13540">
    <property type="entry name" value="PBP2_ModA_WtpA"/>
    <property type="match status" value="1"/>
</dbReference>
<dbReference type="EMBL" id="QNBD01000008">
    <property type="protein sequence ID" value="RKX72592.1"/>
    <property type="molecule type" value="Genomic_DNA"/>
</dbReference>
<dbReference type="SUPFAM" id="SSF53850">
    <property type="entry name" value="Periplasmic binding protein-like II"/>
    <property type="match status" value="1"/>
</dbReference>
<sequence length="332" mass="37689">MKKNYSDTDSFLTFIGGYMKIKSVILTILLVAVISFQIVYGEKLIIFHAGSLTVPFKKLKVAFEKTHPDVQVLLEASGSRKAARKISDIHKNADIMASADYKVIDELLIPEYADWNILFASNAMTLMFSDKSKYAEEINVDNWSEILLREGVEYGYSDPNVDPCGYRSLMVWQLESKRLNKSWLYDSLKSHCPVNNIRPKSVELIALLEVGEYDYIFEYESVSKQHNGKYIVFNDSCNLSDNDLGDFYKNAIVQVTGKKIGEYTTLYGAPIVYGITITKNAENRALAIEFIELMLSDEGRDIFRDCGQKPLEKYSIKGNISNLSPILKEVIK</sequence>
<dbReference type="PANTHER" id="PTHR30632:SF16">
    <property type="entry name" value="MOLYBDATE_TUNGSTATE-BINDING PROTEIN WTPA"/>
    <property type="match status" value="1"/>
</dbReference>
<protein>
    <submittedName>
        <fullName evidence="3">Tungstate ABC transporter substrate-binding protein WtpA</fullName>
    </submittedName>
</protein>
<dbReference type="GO" id="GO:1901359">
    <property type="term" value="F:tungstate binding"/>
    <property type="evidence" value="ECO:0007669"/>
    <property type="project" value="InterPro"/>
</dbReference>
<dbReference type="AlphaFoldDB" id="A0A660SQ41"/>
<dbReference type="GO" id="GO:0030973">
    <property type="term" value="F:molybdate ion binding"/>
    <property type="evidence" value="ECO:0007669"/>
    <property type="project" value="TreeGrafter"/>
</dbReference>
<dbReference type="PANTHER" id="PTHR30632">
    <property type="entry name" value="MOLYBDATE-BINDING PERIPLASMIC PROTEIN"/>
    <property type="match status" value="1"/>
</dbReference>
<keyword evidence="2" id="KW-1133">Transmembrane helix</keyword>
<accession>A0A660SQ41</accession>
<dbReference type="NCBIfam" id="NF003196">
    <property type="entry name" value="PRK04168.1"/>
    <property type="match status" value="1"/>
</dbReference>
<comment type="similarity">
    <text evidence="1">Belongs to the bacterial solute-binding protein 1 family. WtpA subfamily.</text>
</comment>
<name>A0A660SQ41_UNCT6</name>
<keyword evidence="2" id="KW-0812">Transmembrane</keyword>
<dbReference type="Gene3D" id="3.40.190.10">
    <property type="entry name" value="Periplasmic binding protein-like II"/>
    <property type="match status" value="2"/>
</dbReference>
<proteinExistence type="inferred from homology"/>
<evidence type="ECO:0000256" key="2">
    <source>
        <dbReference type="SAM" id="Phobius"/>
    </source>
</evidence>
<dbReference type="GO" id="GO:0015689">
    <property type="term" value="P:molybdate ion transport"/>
    <property type="evidence" value="ECO:0007669"/>
    <property type="project" value="TreeGrafter"/>
</dbReference>
<evidence type="ECO:0000313" key="3">
    <source>
        <dbReference type="EMBL" id="RKX72592.1"/>
    </source>
</evidence>
<gene>
    <name evidence="3" type="ORF">DRP43_00315</name>
</gene>
<keyword evidence="2" id="KW-0472">Membrane</keyword>
<dbReference type="InterPro" id="IPR022498">
    <property type="entry name" value="ABC_trnspt_W-bd_WtpA"/>
</dbReference>
<comment type="caution">
    <text evidence="3">The sequence shown here is derived from an EMBL/GenBank/DDBJ whole genome shotgun (WGS) entry which is preliminary data.</text>
</comment>
<dbReference type="NCBIfam" id="TIGR03730">
    <property type="entry name" value="tungstate_WtpA"/>
    <property type="match status" value="1"/>
</dbReference>